<proteinExistence type="predicted"/>
<dbReference type="SUPFAM" id="SSF89447">
    <property type="entry name" value="AbrB/MazE/MraZ-like"/>
    <property type="match status" value="1"/>
</dbReference>
<organism evidence="1 2">
    <name type="scientific">Limosilactobacillus rudii</name>
    <dbReference type="NCBI Taxonomy" id="2759755"/>
    <lineage>
        <taxon>Bacteria</taxon>
        <taxon>Bacillati</taxon>
        <taxon>Bacillota</taxon>
        <taxon>Bacilli</taxon>
        <taxon>Lactobacillales</taxon>
        <taxon>Lactobacillaceae</taxon>
        <taxon>Limosilactobacillus</taxon>
    </lineage>
</organism>
<accession>A0A7W3YNP1</accession>
<dbReference type="NCBIfam" id="NF047400">
    <property type="entry name" value="MazE_PemI_antitoxin"/>
    <property type="match status" value="1"/>
</dbReference>
<reference evidence="1 2" key="1">
    <citation type="submission" date="2020-07" db="EMBL/GenBank/DDBJ databases">
        <title>Description of Limosilactobacillus balticus sp. nov., Limosilactobacillus agrestis sp. nov., Limosilactobacillus albertensis sp. nov., Limosilactobacillus rudii sp. nov., Limosilactobacillus fastidiosus sp. nov., five novel Limosilactobacillus species isolated from the vertebrate gastrointestinal tract, and proposal of 6 subspecies of Limosilactobacillus reuteri adapted to the gastrointestinal tract of specific vertebrate hosts.</title>
        <authorList>
            <person name="Li F."/>
            <person name="Cheng C."/>
            <person name="Zheng J."/>
            <person name="Quevedo R.M."/>
            <person name="Li J."/>
            <person name="Roos S."/>
            <person name="Gaenzle M.G."/>
            <person name="Walter J."/>
        </authorList>
    </citation>
    <scope>NUCLEOTIDE SEQUENCE [LARGE SCALE GENOMIC DNA]</scope>
    <source>
        <strain evidence="1 2">STM2_1</strain>
    </source>
</reference>
<dbReference type="RefSeq" id="WP_182596405.1">
    <property type="nucleotide sequence ID" value="NZ_JACIVA010000047.1"/>
</dbReference>
<dbReference type="Gene3D" id="2.10.260.10">
    <property type="match status" value="1"/>
</dbReference>
<dbReference type="InterPro" id="IPR037914">
    <property type="entry name" value="SpoVT-AbrB_sf"/>
</dbReference>
<dbReference type="Proteomes" id="UP000517106">
    <property type="component" value="Unassembled WGS sequence"/>
</dbReference>
<evidence type="ECO:0000313" key="2">
    <source>
        <dbReference type="Proteomes" id="UP000517106"/>
    </source>
</evidence>
<evidence type="ECO:0000313" key="1">
    <source>
        <dbReference type="EMBL" id="MBB1097666.1"/>
    </source>
</evidence>
<name>A0A7W3YNP1_9LACO</name>
<dbReference type="EMBL" id="JACIVA010000047">
    <property type="protein sequence ID" value="MBB1097666.1"/>
    <property type="molecule type" value="Genomic_DNA"/>
</dbReference>
<sequence>MDTVKVRIQGNATVVTIPKSFNVKPGTEYYFAKGKDGTLILTPTKKVPATIEELFKDYTLHVQLDERTQVDGTVYIE</sequence>
<comment type="caution">
    <text evidence="1">The sequence shown here is derived from an EMBL/GenBank/DDBJ whole genome shotgun (WGS) entry which is preliminary data.</text>
</comment>
<gene>
    <name evidence="1" type="ORF">H5S09_06890</name>
</gene>
<protein>
    <recommendedName>
        <fullName evidence="3">AbrB family transcriptional regulator</fullName>
    </recommendedName>
</protein>
<keyword evidence="2" id="KW-1185">Reference proteome</keyword>
<evidence type="ECO:0008006" key="3">
    <source>
        <dbReference type="Google" id="ProtNLM"/>
    </source>
</evidence>
<dbReference type="AlphaFoldDB" id="A0A7W3YNP1"/>